<name>A0ABS6IF66_9HYPH</name>
<comment type="caution">
    <text evidence="2">The sequence shown here is derived from an EMBL/GenBank/DDBJ whole genome shotgun (WGS) entry which is preliminary data.</text>
</comment>
<evidence type="ECO:0000259" key="1">
    <source>
        <dbReference type="Pfam" id="PF01872"/>
    </source>
</evidence>
<reference evidence="2 3" key="1">
    <citation type="submission" date="2021-06" db="EMBL/GenBank/DDBJ databases">
        <authorList>
            <person name="Lee D.H."/>
        </authorList>
    </citation>
    <scope>NUCLEOTIDE SEQUENCE [LARGE SCALE GENOMIC DNA]</scope>
    <source>
        <strain evidence="2 3">MMS21-HV4-11</strain>
    </source>
</reference>
<sequence length="174" mass="18748">MTRTTWHCHIAVSLDGKIARPDGSFDWLMDYPPQEFGIDAFLAEVDAVVMGRATYETVRGFGDWPHPDKPTFVVTSRPLVDPPQGVEARPADFAALAAELEGKGARRVWVEGGGQVIRGMMAVGKLDVLEMALLPLVLGDGIPLFPEGTPGLGLRLVKCEPRSGGALHLVYQAA</sequence>
<keyword evidence="3" id="KW-1185">Reference proteome</keyword>
<feature type="domain" description="Bacterial bifunctional deaminase-reductase C-terminal" evidence="1">
    <location>
        <begin position="8"/>
        <end position="164"/>
    </location>
</feature>
<dbReference type="PANTHER" id="PTHR38011:SF11">
    <property type="entry name" value="2,5-DIAMINO-6-RIBOSYLAMINO-4(3H)-PYRIMIDINONE 5'-PHOSPHATE REDUCTASE"/>
    <property type="match status" value="1"/>
</dbReference>
<dbReference type="PANTHER" id="PTHR38011">
    <property type="entry name" value="DIHYDROFOLATE REDUCTASE FAMILY PROTEIN (AFU_ORTHOLOGUE AFUA_8G06820)"/>
    <property type="match status" value="1"/>
</dbReference>
<dbReference type="RefSeq" id="WP_216956333.1">
    <property type="nucleotide sequence ID" value="NZ_JAHOPB010000001.1"/>
</dbReference>
<accession>A0ABS6IF66</accession>
<proteinExistence type="predicted"/>
<organism evidence="2 3">
    <name type="scientific">Reyranella humidisoli</name>
    <dbReference type="NCBI Taxonomy" id="2849149"/>
    <lineage>
        <taxon>Bacteria</taxon>
        <taxon>Pseudomonadati</taxon>
        <taxon>Pseudomonadota</taxon>
        <taxon>Alphaproteobacteria</taxon>
        <taxon>Hyphomicrobiales</taxon>
        <taxon>Reyranellaceae</taxon>
        <taxon>Reyranella</taxon>
    </lineage>
</organism>
<protein>
    <submittedName>
        <fullName evidence="2">Dihydrofolate reductase family protein</fullName>
    </submittedName>
</protein>
<gene>
    <name evidence="2" type="ORF">KQ910_01370</name>
</gene>
<evidence type="ECO:0000313" key="2">
    <source>
        <dbReference type="EMBL" id="MBU8872387.1"/>
    </source>
</evidence>
<dbReference type="InterPro" id="IPR050765">
    <property type="entry name" value="Riboflavin_Biosynth_HTPR"/>
</dbReference>
<evidence type="ECO:0000313" key="3">
    <source>
        <dbReference type="Proteomes" id="UP000727907"/>
    </source>
</evidence>
<dbReference type="Proteomes" id="UP000727907">
    <property type="component" value="Unassembled WGS sequence"/>
</dbReference>
<dbReference type="Pfam" id="PF01872">
    <property type="entry name" value="RibD_C"/>
    <property type="match status" value="1"/>
</dbReference>
<dbReference type="InterPro" id="IPR002734">
    <property type="entry name" value="RibDG_C"/>
</dbReference>
<dbReference type="EMBL" id="JAHOPB010000001">
    <property type="protein sequence ID" value="MBU8872387.1"/>
    <property type="molecule type" value="Genomic_DNA"/>
</dbReference>